<evidence type="ECO:0000256" key="2">
    <source>
        <dbReference type="ARBA" id="ARBA00022942"/>
    </source>
</evidence>
<evidence type="ECO:0000256" key="1">
    <source>
        <dbReference type="ARBA" id="ARBA00009627"/>
    </source>
</evidence>
<gene>
    <name evidence="4" type="ORF">KVV02_000955</name>
</gene>
<feature type="domain" description="PCI" evidence="3">
    <location>
        <begin position="89"/>
        <end position="259"/>
    </location>
</feature>
<dbReference type="GO" id="GO:0005829">
    <property type="term" value="C:cytosol"/>
    <property type="evidence" value="ECO:0007669"/>
    <property type="project" value="TreeGrafter"/>
</dbReference>
<keyword evidence="2" id="KW-0647">Proteasome</keyword>
<organism evidence="4 5">
    <name type="scientific">Mortierella alpina</name>
    <name type="common">Oleaginous fungus</name>
    <name type="synonym">Mortierella renispora</name>
    <dbReference type="NCBI Taxonomy" id="64518"/>
    <lineage>
        <taxon>Eukaryota</taxon>
        <taxon>Fungi</taxon>
        <taxon>Fungi incertae sedis</taxon>
        <taxon>Mucoromycota</taxon>
        <taxon>Mortierellomycotina</taxon>
        <taxon>Mortierellomycetes</taxon>
        <taxon>Mortierellales</taxon>
        <taxon>Mortierellaceae</taxon>
        <taxon>Mortierella</taxon>
    </lineage>
</organism>
<dbReference type="InterPro" id="IPR006746">
    <property type="entry name" value="26S_Psome_Rpn12"/>
</dbReference>
<accession>A0A9P8A9C7</accession>
<dbReference type="GO" id="GO:0005634">
    <property type="term" value="C:nucleus"/>
    <property type="evidence" value="ECO:0007669"/>
    <property type="project" value="TreeGrafter"/>
</dbReference>
<dbReference type="Pfam" id="PF10075">
    <property type="entry name" value="CSN8_PSD8_EIF3K"/>
    <property type="match status" value="1"/>
</dbReference>
<evidence type="ECO:0000259" key="3">
    <source>
        <dbReference type="PROSITE" id="PS50250"/>
    </source>
</evidence>
<evidence type="ECO:0000313" key="5">
    <source>
        <dbReference type="Proteomes" id="UP000717515"/>
    </source>
</evidence>
<dbReference type="InterPro" id="IPR033464">
    <property type="entry name" value="CSN8_PSD8_EIF3K"/>
</dbReference>
<dbReference type="FunFam" id="1.25.40.990:FF:000001">
    <property type="entry name" value="26S proteasome non-ATPase regulatory subunit"/>
    <property type="match status" value="1"/>
</dbReference>
<dbReference type="InterPro" id="IPR000717">
    <property type="entry name" value="PCI_dom"/>
</dbReference>
<dbReference type="EMBL" id="JAIFTL010000023">
    <property type="protein sequence ID" value="KAG9326240.1"/>
    <property type="molecule type" value="Genomic_DNA"/>
</dbReference>
<dbReference type="Gene3D" id="1.25.40.990">
    <property type="match status" value="1"/>
</dbReference>
<dbReference type="PROSITE" id="PS50250">
    <property type="entry name" value="PCI"/>
    <property type="match status" value="1"/>
</dbReference>
<evidence type="ECO:0000313" key="4">
    <source>
        <dbReference type="EMBL" id="KAG9326240.1"/>
    </source>
</evidence>
<name>A0A9P8A9C7_MORAP</name>
<dbReference type="GO" id="GO:0008541">
    <property type="term" value="C:proteasome regulatory particle, lid subcomplex"/>
    <property type="evidence" value="ECO:0007669"/>
    <property type="project" value="TreeGrafter"/>
</dbReference>
<protein>
    <recommendedName>
        <fullName evidence="3">PCI domain-containing protein</fullName>
    </recommendedName>
</protein>
<dbReference type="PANTHER" id="PTHR12387:SF0">
    <property type="entry name" value="26S PROTEASOME NON-ATPASE REGULATORY SUBUNIT 8"/>
    <property type="match status" value="1"/>
</dbReference>
<dbReference type="AlphaFoldDB" id="A0A9P8A9C7"/>
<sequence length="275" mass="31683">MAIAEVKRLAQALSKEYNSPNADLGKCGQYLSQLKIALIELSYLTHENKHNNIEELTLARKNTQGKIYTPRSDVLEIGAQWSIRTKDIPSFERYMAQLQTYYNDHSNLPASPLKYNLIGLNLLCLLSQNRISDFHTALETIDPEQLHNNPAIQHSIKLEQSLMEGSYNRVWSSRSDVPSKEYLFFIDILMDTIRNEIASCSEKAYTSLPLKDAGTLLFFTNMEDILNFAKERKWKVNPGEQKAYFHSDSDEKINIPADQIIKHTMFYARDMDRIV</sequence>
<dbReference type="GO" id="GO:0043161">
    <property type="term" value="P:proteasome-mediated ubiquitin-dependent protein catabolic process"/>
    <property type="evidence" value="ECO:0007669"/>
    <property type="project" value="TreeGrafter"/>
</dbReference>
<comment type="similarity">
    <text evidence="1">Belongs to the proteasome subunit S14 family.</text>
</comment>
<reference evidence="4" key="1">
    <citation type="submission" date="2021-07" db="EMBL/GenBank/DDBJ databases">
        <title>Draft genome of Mortierella alpina, strain LL118, isolated from an aspen leaf litter sample.</title>
        <authorList>
            <person name="Yang S."/>
            <person name="Vinatzer B.A."/>
        </authorList>
    </citation>
    <scope>NUCLEOTIDE SEQUENCE</scope>
    <source>
        <strain evidence="4">LL118</strain>
    </source>
</reference>
<dbReference type="Proteomes" id="UP000717515">
    <property type="component" value="Unassembled WGS sequence"/>
</dbReference>
<dbReference type="PANTHER" id="PTHR12387">
    <property type="entry name" value="26S PROTEASOME NON-ATPASE REGULATORY SUBUNIT 8"/>
    <property type="match status" value="1"/>
</dbReference>
<proteinExistence type="inferred from homology"/>
<comment type="caution">
    <text evidence="4">The sequence shown here is derived from an EMBL/GenBank/DDBJ whole genome shotgun (WGS) entry which is preliminary data.</text>
</comment>